<comment type="caution">
    <text evidence="4">The sequence shown here is derived from an EMBL/GenBank/DDBJ whole genome shotgun (WGS) entry which is preliminary data.</text>
</comment>
<dbReference type="InterPro" id="IPR001789">
    <property type="entry name" value="Sig_transdc_resp-reg_receiver"/>
</dbReference>
<proteinExistence type="predicted"/>
<dbReference type="Gene3D" id="3.40.50.2300">
    <property type="match status" value="1"/>
</dbReference>
<dbReference type="GO" id="GO:0000160">
    <property type="term" value="P:phosphorelay signal transduction system"/>
    <property type="evidence" value="ECO:0007669"/>
    <property type="project" value="InterPro"/>
</dbReference>
<evidence type="ECO:0000313" key="4">
    <source>
        <dbReference type="EMBL" id="HFM99447.1"/>
    </source>
</evidence>
<dbReference type="SUPFAM" id="SSF52172">
    <property type="entry name" value="CheY-like"/>
    <property type="match status" value="1"/>
</dbReference>
<reference evidence="4" key="1">
    <citation type="journal article" date="2020" name="mSystems">
        <title>Genome- and Community-Level Interaction Insights into Carbon Utilization and Element Cycling Functions of Hydrothermarchaeota in Hydrothermal Sediment.</title>
        <authorList>
            <person name="Zhou Z."/>
            <person name="Liu Y."/>
            <person name="Xu W."/>
            <person name="Pan J."/>
            <person name="Luo Z.H."/>
            <person name="Li M."/>
        </authorList>
    </citation>
    <scope>NUCLEOTIDE SEQUENCE [LARGE SCALE GENOMIC DNA]</scope>
    <source>
        <strain evidence="4">SpSt-418</strain>
    </source>
</reference>
<organism evidence="4">
    <name type="scientific">Oscillatoriales cyanobacterium SpSt-418</name>
    <dbReference type="NCBI Taxonomy" id="2282169"/>
    <lineage>
        <taxon>Bacteria</taxon>
        <taxon>Bacillati</taxon>
        <taxon>Cyanobacteriota</taxon>
        <taxon>Cyanophyceae</taxon>
        <taxon>Oscillatoriophycideae</taxon>
        <taxon>Oscillatoriales</taxon>
    </lineage>
</organism>
<dbReference type="Pfam" id="PF00072">
    <property type="entry name" value="Response_reg"/>
    <property type="match status" value="1"/>
</dbReference>
<name>A0A7C3KGP7_9CYAN</name>
<dbReference type="PANTHER" id="PTHR44591:SF3">
    <property type="entry name" value="RESPONSE REGULATORY DOMAIN-CONTAINING PROTEIN"/>
    <property type="match status" value="1"/>
</dbReference>
<accession>A0A7C3KGP7</accession>
<evidence type="ECO:0000259" key="3">
    <source>
        <dbReference type="PROSITE" id="PS50110"/>
    </source>
</evidence>
<dbReference type="EMBL" id="DSRU01000245">
    <property type="protein sequence ID" value="HFM99447.1"/>
    <property type="molecule type" value="Genomic_DNA"/>
</dbReference>
<dbReference type="PANTHER" id="PTHR44591">
    <property type="entry name" value="STRESS RESPONSE REGULATOR PROTEIN 1"/>
    <property type="match status" value="1"/>
</dbReference>
<dbReference type="AlphaFoldDB" id="A0A7C3KGP7"/>
<protein>
    <submittedName>
        <fullName evidence="4">Response regulator</fullName>
    </submittedName>
</protein>
<dbReference type="InterPro" id="IPR011006">
    <property type="entry name" value="CheY-like_superfamily"/>
</dbReference>
<feature type="modified residue" description="4-aspartylphosphate" evidence="2">
    <location>
        <position position="58"/>
    </location>
</feature>
<dbReference type="InterPro" id="IPR050595">
    <property type="entry name" value="Bact_response_regulator"/>
</dbReference>
<keyword evidence="1 2" id="KW-0597">Phosphoprotein</keyword>
<sequence>MPDATLSPPIILALDDSLVIHQLIKQALEPDYQVITVDNAVDALSIIYHQSIAVLLLDVQMPDVTGLEFCRTIRSLPQFQHLPVVMVTSQDSPFDRVKGRLAGATEYLTKPFDAEQLRETVRKFVHTSPASPAESFSLHGKDPV</sequence>
<dbReference type="PROSITE" id="PS50110">
    <property type="entry name" value="RESPONSE_REGULATORY"/>
    <property type="match status" value="1"/>
</dbReference>
<evidence type="ECO:0000256" key="2">
    <source>
        <dbReference type="PROSITE-ProRule" id="PRU00169"/>
    </source>
</evidence>
<feature type="domain" description="Response regulatory" evidence="3">
    <location>
        <begin position="10"/>
        <end position="125"/>
    </location>
</feature>
<dbReference type="SMART" id="SM00448">
    <property type="entry name" value="REC"/>
    <property type="match status" value="1"/>
</dbReference>
<evidence type="ECO:0000256" key="1">
    <source>
        <dbReference type="ARBA" id="ARBA00022553"/>
    </source>
</evidence>
<gene>
    <name evidence="4" type="ORF">ENR64_17125</name>
</gene>